<protein>
    <submittedName>
        <fullName evidence="1">Uncharacterized protein</fullName>
    </submittedName>
</protein>
<organism evidence="1">
    <name type="scientific">Micrococcus phage Kurnik</name>
    <dbReference type="NCBI Taxonomy" id="3092208"/>
    <lineage>
        <taxon>Viruses</taxon>
        <taxon>Duplodnaviria</taxon>
        <taxon>Heunggongvirae</taxon>
        <taxon>Uroviricota</taxon>
        <taxon>Caudoviricetes</taxon>
    </lineage>
</organism>
<sequence>MGRHDLNSADYERIEAALRVYIDTAPPTARPEAIKSIERTLDKIERLNGTGEYTIQSGSGLPLWKHRKLWDRRFAKQQKDKSPS</sequence>
<reference evidence="1" key="1">
    <citation type="submission" date="2023-10" db="EMBL/GenBank/DDBJ databases">
        <title>Two new lytic phages for Micrococcus sp. strain 1402.</title>
        <authorList>
            <person name="Petrzik K."/>
        </authorList>
    </citation>
    <scope>NUCLEOTIDE SEQUENCE</scope>
</reference>
<dbReference type="EMBL" id="OR756649">
    <property type="protein sequence ID" value="WZE63452.1"/>
    <property type="molecule type" value="Genomic_DNA"/>
</dbReference>
<name>A0AAU6R648_9CAUD</name>
<proteinExistence type="predicted"/>
<accession>A0AAU6R648</accession>
<evidence type="ECO:0000313" key="1">
    <source>
        <dbReference type="EMBL" id="WZE63452.1"/>
    </source>
</evidence>